<comment type="caution">
    <text evidence="1">The sequence shown here is derived from an EMBL/GenBank/DDBJ whole genome shotgun (WGS) entry which is preliminary data.</text>
</comment>
<evidence type="ECO:0000313" key="2">
    <source>
        <dbReference type="Proteomes" id="UP000632849"/>
    </source>
</evidence>
<dbReference type="RefSeq" id="WP_190041794.1">
    <property type="nucleotide sequence ID" value="NZ_BNBE01000001.1"/>
</dbReference>
<reference evidence="1" key="1">
    <citation type="journal article" date="2014" name="Int. J. Syst. Evol. Microbiol.">
        <title>Complete genome sequence of Corynebacterium casei LMG S-19264T (=DSM 44701T), isolated from a smear-ripened cheese.</title>
        <authorList>
            <consortium name="US DOE Joint Genome Institute (JGI-PGF)"/>
            <person name="Walter F."/>
            <person name="Albersmeier A."/>
            <person name="Kalinowski J."/>
            <person name="Ruckert C."/>
        </authorList>
    </citation>
    <scope>NUCLEOTIDE SEQUENCE</scope>
    <source>
        <strain evidence="1">JCM 4122</strain>
    </source>
</reference>
<name>A0A919BLK2_STRFL</name>
<reference evidence="1" key="2">
    <citation type="submission" date="2020-09" db="EMBL/GenBank/DDBJ databases">
        <authorList>
            <person name="Sun Q."/>
            <person name="Ohkuma M."/>
        </authorList>
    </citation>
    <scope>NUCLEOTIDE SEQUENCE</scope>
    <source>
        <strain evidence="1">JCM 4122</strain>
    </source>
</reference>
<gene>
    <name evidence="1" type="ORF">GCM10017667_31310</name>
</gene>
<dbReference type="AlphaFoldDB" id="A0A919BLK2"/>
<accession>A0A919BLK2</accession>
<sequence length="79" mass="9005">MNGSTLKDRFLKRLRRPPSEDGNGQVLLLLALGVVWSLDGGVWEWLRPLGWLMALWAAEELVRRAVRRRRARRGPEGAA</sequence>
<dbReference type="EMBL" id="BNBE01000001">
    <property type="protein sequence ID" value="GHF98354.1"/>
    <property type="molecule type" value="Genomic_DNA"/>
</dbReference>
<protein>
    <submittedName>
        <fullName evidence="1">Uncharacterized protein</fullName>
    </submittedName>
</protein>
<proteinExistence type="predicted"/>
<dbReference type="Proteomes" id="UP000632849">
    <property type="component" value="Unassembled WGS sequence"/>
</dbReference>
<organism evidence="1 2">
    <name type="scientific">Streptomyces filamentosus</name>
    <name type="common">Streptomyces roseosporus</name>
    <dbReference type="NCBI Taxonomy" id="67294"/>
    <lineage>
        <taxon>Bacteria</taxon>
        <taxon>Bacillati</taxon>
        <taxon>Actinomycetota</taxon>
        <taxon>Actinomycetes</taxon>
        <taxon>Kitasatosporales</taxon>
        <taxon>Streptomycetaceae</taxon>
        <taxon>Streptomyces</taxon>
    </lineage>
</organism>
<evidence type="ECO:0000313" key="1">
    <source>
        <dbReference type="EMBL" id="GHF98354.1"/>
    </source>
</evidence>
<keyword evidence="2" id="KW-1185">Reference proteome</keyword>